<gene>
    <name evidence="2" type="ORF">AVDCRST_MAG34-2995</name>
</gene>
<name>A0A6J4MTQ1_9ACTN</name>
<dbReference type="AlphaFoldDB" id="A0A6J4MTQ1"/>
<feature type="region of interest" description="Disordered" evidence="1">
    <location>
        <begin position="1"/>
        <end position="58"/>
    </location>
</feature>
<proteinExistence type="predicted"/>
<evidence type="ECO:0000313" key="2">
    <source>
        <dbReference type="EMBL" id="CAA9366520.1"/>
    </source>
</evidence>
<evidence type="ECO:0000256" key="1">
    <source>
        <dbReference type="SAM" id="MobiDB-lite"/>
    </source>
</evidence>
<dbReference type="EMBL" id="CADCUI010000084">
    <property type="protein sequence ID" value="CAA9366520.1"/>
    <property type="molecule type" value="Genomic_DNA"/>
</dbReference>
<accession>A0A6J4MTQ1</accession>
<reference evidence="2" key="1">
    <citation type="submission" date="2020-02" db="EMBL/GenBank/DDBJ databases">
        <authorList>
            <person name="Meier V. D."/>
        </authorList>
    </citation>
    <scope>NUCLEOTIDE SEQUENCE</scope>
    <source>
        <strain evidence="2">AVDCRST_MAG34</strain>
    </source>
</reference>
<organism evidence="2">
    <name type="scientific">uncultured Nocardioidaceae bacterium</name>
    <dbReference type="NCBI Taxonomy" id="253824"/>
    <lineage>
        <taxon>Bacteria</taxon>
        <taxon>Bacillati</taxon>
        <taxon>Actinomycetota</taxon>
        <taxon>Actinomycetes</taxon>
        <taxon>Propionibacteriales</taxon>
        <taxon>Nocardioidaceae</taxon>
        <taxon>environmental samples</taxon>
    </lineage>
</organism>
<protein>
    <submittedName>
        <fullName evidence="2">Uncharacterized protein</fullName>
    </submittedName>
</protein>
<sequence>MKAAGRRSSAPEVEGVVLPGAGQGPRRSVDDTKSGRPEAEQTGPMRSAYAVSRLEVAS</sequence>
<feature type="compositionally biased region" description="Basic and acidic residues" evidence="1">
    <location>
        <begin position="27"/>
        <end position="39"/>
    </location>
</feature>